<dbReference type="Proteomes" id="UP001055057">
    <property type="component" value="Unassembled WGS sequence"/>
</dbReference>
<protein>
    <recommendedName>
        <fullName evidence="2">Lysozyme inhibitor LprI-like N-terminal domain-containing protein</fullName>
    </recommendedName>
</protein>
<organism evidence="3 4">
    <name type="scientific">Methylobacterium trifolii</name>
    <dbReference type="NCBI Taxonomy" id="1003092"/>
    <lineage>
        <taxon>Bacteria</taxon>
        <taxon>Pseudomonadati</taxon>
        <taxon>Pseudomonadota</taxon>
        <taxon>Alphaproteobacteria</taxon>
        <taxon>Hyphomicrobiales</taxon>
        <taxon>Methylobacteriaceae</taxon>
        <taxon>Methylobacterium</taxon>
    </lineage>
</organism>
<dbReference type="InterPro" id="IPR009739">
    <property type="entry name" value="LprI-like_N"/>
</dbReference>
<proteinExistence type="predicted"/>
<keyword evidence="1" id="KW-0732">Signal</keyword>
<dbReference type="PANTHER" id="PTHR37549">
    <property type="entry name" value="LIPOPROTEIN LPRI"/>
    <property type="match status" value="1"/>
</dbReference>
<dbReference type="InterPro" id="IPR052755">
    <property type="entry name" value="Lysozyme_Inhibitor_LprI"/>
</dbReference>
<evidence type="ECO:0000313" key="3">
    <source>
        <dbReference type="EMBL" id="GJE61458.1"/>
    </source>
</evidence>
<comment type="caution">
    <text evidence="3">The sequence shown here is derived from an EMBL/GenBank/DDBJ whole genome shotgun (WGS) entry which is preliminary data.</text>
</comment>
<evidence type="ECO:0000256" key="1">
    <source>
        <dbReference type="SAM" id="SignalP"/>
    </source>
</evidence>
<dbReference type="EMBL" id="BPRB01000215">
    <property type="protein sequence ID" value="GJE61458.1"/>
    <property type="molecule type" value="Genomic_DNA"/>
</dbReference>
<feature type="chain" id="PRO_5045988701" description="Lysozyme inhibitor LprI-like N-terminal domain-containing protein" evidence="1">
    <location>
        <begin position="29"/>
        <end position="121"/>
    </location>
</feature>
<feature type="domain" description="Lysozyme inhibitor LprI-like N-terminal" evidence="2">
    <location>
        <begin position="33"/>
        <end position="102"/>
    </location>
</feature>
<gene>
    <name evidence="3" type="ORF">MPOCJGCO_3580</name>
</gene>
<dbReference type="PANTHER" id="PTHR37549:SF1">
    <property type="entry name" value="LIPOPROTEIN LPRI"/>
    <property type="match status" value="1"/>
</dbReference>
<dbReference type="Pfam" id="PF07007">
    <property type="entry name" value="LprI"/>
    <property type="match status" value="1"/>
</dbReference>
<sequence>MRMPEPSPARLLPALALLAFGWTLPAQAASFPCDKAATPDETAICAHMPLNDLDVEMAVRFEILKDVLPMGGRGKLREDQEDWLKERRTCGADTACLKGLYEARLKVLRAVQSEFSKQGPQ</sequence>
<feature type="signal peptide" evidence="1">
    <location>
        <begin position="1"/>
        <end position="28"/>
    </location>
</feature>
<evidence type="ECO:0000313" key="4">
    <source>
        <dbReference type="Proteomes" id="UP001055057"/>
    </source>
</evidence>
<reference evidence="3" key="1">
    <citation type="journal article" date="2021" name="Front. Microbiol.">
        <title>Comprehensive Comparative Genomics and Phenotyping of Methylobacterium Species.</title>
        <authorList>
            <person name="Alessa O."/>
            <person name="Ogura Y."/>
            <person name="Fujitani Y."/>
            <person name="Takami H."/>
            <person name="Hayashi T."/>
            <person name="Sahin N."/>
            <person name="Tani A."/>
        </authorList>
    </citation>
    <scope>NUCLEOTIDE SEQUENCE</scope>
    <source>
        <strain evidence="3">DSM 23632</strain>
    </source>
</reference>
<accession>A0ABQ4U379</accession>
<name>A0ABQ4U379_9HYPH</name>
<keyword evidence="4" id="KW-1185">Reference proteome</keyword>
<evidence type="ECO:0000259" key="2">
    <source>
        <dbReference type="Pfam" id="PF07007"/>
    </source>
</evidence>
<reference evidence="3" key="2">
    <citation type="submission" date="2021-08" db="EMBL/GenBank/DDBJ databases">
        <authorList>
            <person name="Tani A."/>
            <person name="Ola A."/>
            <person name="Ogura Y."/>
            <person name="Katsura K."/>
            <person name="Hayashi T."/>
        </authorList>
    </citation>
    <scope>NUCLEOTIDE SEQUENCE</scope>
    <source>
        <strain evidence="3">DSM 23632</strain>
    </source>
</reference>